<evidence type="ECO:0000313" key="2">
    <source>
        <dbReference type="EMBL" id="OGG49769.1"/>
    </source>
</evidence>
<comment type="caution">
    <text evidence="2">The sequence shown here is derived from an EMBL/GenBank/DDBJ whole genome shotgun (WGS) entry which is preliminary data.</text>
</comment>
<evidence type="ECO:0000259" key="1">
    <source>
        <dbReference type="Pfam" id="PF22743"/>
    </source>
</evidence>
<evidence type="ECO:0000313" key="3">
    <source>
        <dbReference type="Proteomes" id="UP000178606"/>
    </source>
</evidence>
<dbReference type="EMBL" id="MFKF01000224">
    <property type="protein sequence ID" value="OGG49769.1"/>
    <property type="molecule type" value="Genomic_DNA"/>
</dbReference>
<proteinExistence type="predicted"/>
<organism evidence="2 3">
    <name type="scientific">Handelsmanbacteria sp. (strain RIFCSPLOWO2_12_FULL_64_10)</name>
    <dbReference type="NCBI Taxonomy" id="1817868"/>
    <lineage>
        <taxon>Bacteria</taxon>
        <taxon>Candidatus Handelsmaniibacteriota</taxon>
    </lineage>
</organism>
<dbReference type="Pfam" id="PF22743">
    <property type="entry name" value="PspAA"/>
    <property type="match status" value="1"/>
</dbReference>
<dbReference type="AlphaFoldDB" id="A0A1F6CKK5"/>
<name>A0A1F6CKK5_HANXR</name>
<accession>A0A1F6CKK5</accession>
<dbReference type="InterPro" id="IPR054437">
    <property type="entry name" value="PspA-assoc_dom"/>
</dbReference>
<feature type="domain" description="PspA-associated" evidence="1">
    <location>
        <begin position="1"/>
        <end position="92"/>
    </location>
</feature>
<dbReference type="Proteomes" id="UP000178606">
    <property type="component" value="Unassembled WGS sequence"/>
</dbReference>
<protein>
    <recommendedName>
        <fullName evidence="1">PspA-associated domain-containing protein</fullName>
    </recommendedName>
</protein>
<gene>
    <name evidence="2" type="ORF">A3F84_16840</name>
</gene>
<reference evidence="2 3" key="1">
    <citation type="journal article" date="2016" name="Nat. Commun.">
        <title>Thousands of microbial genomes shed light on interconnected biogeochemical processes in an aquifer system.</title>
        <authorList>
            <person name="Anantharaman K."/>
            <person name="Brown C.T."/>
            <person name="Hug L.A."/>
            <person name="Sharon I."/>
            <person name="Castelle C.J."/>
            <person name="Probst A.J."/>
            <person name="Thomas B.C."/>
            <person name="Singh A."/>
            <person name="Wilkins M.J."/>
            <person name="Karaoz U."/>
            <person name="Brodie E.L."/>
            <person name="Williams K.H."/>
            <person name="Hubbard S.S."/>
            <person name="Banfield J.F."/>
        </authorList>
    </citation>
    <scope>NUCLEOTIDE SEQUENCE [LARGE SCALE GENOMIC DNA]</scope>
    <source>
        <strain evidence="3">RIFCSPLOWO2_12_FULL_64_10</strain>
    </source>
</reference>
<sequence length="92" mass="10017">MIVRIASEGQFRLDDSLAVQLNDFDNQLVQVVDSGSEAQFAPLLARMLDFVRSKGQPMADDDLSASQVVLPPPDIDFDEAQHLFKGDGLIAG</sequence>